<evidence type="ECO:0008006" key="4">
    <source>
        <dbReference type="Google" id="ProtNLM"/>
    </source>
</evidence>
<gene>
    <name evidence="2" type="ORF">KIW84_035148</name>
</gene>
<reference evidence="2 3" key="1">
    <citation type="journal article" date="2022" name="Nat. Genet.">
        <title>Improved pea reference genome and pan-genome highlight genomic features and evolutionary characteristics.</title>
        <authorList>
            <person name="Yang T."/>
            <person name="Liu R."/>
            <person name="Luo Y."/>
            <person name="Hu S."/>
            <person name="Wang D."/>
            <person name="Wang C."/>
            <person name="Pandey M.K."/>
            <person name="Ge S."/>
            <person name="Xu Q."/>
            <person name="Li N."/>
            <person name="Li G."/>
            <person name="Huang Y."/>
            <person name="Saxena R.K."/>
            <person name="Ji Y."/>
            <person name="Li M."/>
            <person name="Yan X."/>
            <person name="He Y."/>
            <person name="Liu Y."/>
            <person name="Wang X."/>
            <person name="Xiang C."/>
            <person name="Varshney R.K."/>
            <person name="Ding H."/>
            <person name="Gao S."/>
            <person name="Zong X."/>
        </authorList>
    </citation>
    <scope>NUCLEOTIDE SEQUENCE [LARGE SCALE GENOMIC DNA]</scope>
    <source>
        <strain evidence="2 3">cv. Zhongwan 6</strain>
    </source>
</reference>
<organism evidence="2 3">
    <name type="scientific">Pisum sativum</name>
    <name type="common">Garden pea</name>
    <name type="synonym">Lathyrus oleraceus</name>
    <dbReference type="NCBI Taxonomy" id="3888"/>
    <lineage>
        <taxon>Eukaryota</taxon>
        <taxon>Viridiplantae</taxon>
        <taxon>Streptophyta</taxon>
        <taxon>Embryophyta</taxon>
        <taxon>Tracheophyta</taxon>
        <taxon>Spermatophyta</taxon>
        <taxon>Magnoliopsida</taxon>
        <taxon>eudicotyledons</taxon>
        <taxon>Gunneridae</taxon>
        <taxon>Pentapetalae</taxon>
        <taxon>rosids</taxon>
        <taxon>fabids</taxon>
        <taxon>Fabales</taxon>
        <taxon>Fabaceae</taxon>
        <taxon>Papilionoideae</taxon>
        <taxon>50 kb inversion clade</taxon>
        <taxon>NPAAA clade</taxon>
        <taxon>Hologalegina</taxon>
        <taxon>IRL clade</taxon>
        <taxon>Fabeae</taxon>
        <taxon>Lathyrus</taxon>
    </lineage>
</organism>
<dbReference type="AlphaFoldDB" id="A0A9D5B235"/>
<feature type="region of interest" description="Disordered" evidence="1">
    <location>
        <begin position="104"/>
        <end position="130"/>
    </location>
</feature>
<proteinExistence type="predicted"/>
<dbReference type="EMBL" id="JAMSHJ010000003">
    <property type="protein sequence ID" value="KAI5430898.1"/>
    <property type="molecule type" value="Genomic_DNA"/>
</dbReference>
<dbReference type="Gramene" id="Psat03G0514800-T1">
    <property type="protein sequence ID" value="KAI5430898.1"/>
    <property type="gene ID" value="KIW84_035148"/>
</dbReference>
<feature type="region of interest" description="Disordered" evidence="1">
    <location>
        <begin position="1"/>
        <end position="23"/>
    </location>
</feature>
<feature type="non-terminal residue" evidence="2">
    <location>
        <position position="1"/>
    </location>
</feature>
<sequence length="130" mass="14512">SFAKLGDKMSDDSGLGSEGYDWNTEDELEIESFHSSCTIVPYGQTSGSRSLEENSFAAGPSNTEVFDSLINMGFHPEMVAKVIQEYGEENEHKLVEELLTYQELERSSQQQQQVEPDPTSSEYAASSWDD</sequence>
<dbReference type="Proteomes" id="UP001058974">
    <property type="component" value="Chromosome 3"/>
</dbReference>
<accession>A0A9D5B235</accession>
<feature type="compositionally biased region" description="Basic and acidic residues" evidence="1">
    <location>
        <begin position="1"/>
        <end position="11"/>
    </location>
</feature>
<keyword evidence="3" id="KW-1185">Reference proteome</keyword>
<feature type="non-terminal residue" evidence="2">
    <location>
        <position position="130"/>
    </location>
</feature>
<evidence type="ECO:0000313" key="3">
    <source>
        <dbReference type="Proteomes" id="UP001058974"/>
    </source>
</evidence>
<comment type="caution">
    <text evidence="2">The sequence shown here is derived from an EMBL/GenBank/DDBJ whole genome shotgun (WGS) entry which is preliminary data.</text>
</comment>
<name>A0A9D5B235_PEA</name>
<evidence type="ECO:0000256" key="1">
    <source>
        <dbReference type="SAM" id="MobiDB-lite"/>
    </source>
</evidence>
<dbReference type="Gene3D" id="1.10.8.10">
    <property type="entry name" value="DNA helicase RuvA subunit, C-terminal domain"/>
    <property type="match status" value="1"/>
</dbReference>
<evidence type="ECO:0000313" key="2">
    <source>
        <dbReference type="EMBL" id="KAI5430898.1"/>
    </source>
</evidence>
<protein>
    <recommendedName>
        <fullName evidence="4">UBA domain-containing protein</fullName>
    </recommendedName>
</protein>